<feature type="domain" description="ABC transmembrane type-1" evidence="8">
    <location>
        <begin position="96"/>
        <end position="310"/>
    </location>
</feature>
<evidence type="ECO:0000313" key="9">
    <source>
        <dbReference type="EMBL" id="MFC0208191.1"/>
    </source>
</evidence>
<evidence type="ECO:0000259" key="8">
    <source>
        <dbReference type="PROSITE" id="PS50928"/>
    </source>
</evidence>
<dbReference type="EMBL" id="JBHLXD010000009">
    <property type="protein sequence ID" value="MFC0208191.1"/>
    <property type="molecule type" value="Genomic_DNA"/>
</dbReference>
<evidence type="ECO:0000256" key="3">
    <source>
        <dbReference type="ARBA" id="ARBA00022475"/>
    </source>
</evidence>
<dbReference type="InterPro" id="IPR035906">
    <property type="entry name" value="MetI-like_sf"/>
</dbReference>
<dbReference type="CDD" id="cd06261">
    <property type="entry name" value="TM_PBP2"/>
    <property type="match status" value="1"/>
</dbReference>
<sequence length="318" mass="34896">MQATQDIGRNAAALQRGGRPAAEEAIIDVNRVRAGTKLGFLGPAVFALAAIGLAPLIFAIWTSLYNYNLTKLANMRFIGLGNYAAVFTDPVFWQAMGRTFTMLVIALPVQIALGMGIALLLHQPGLGFLKTLARLSLVIPMATTYAVVGLLGQVMFNLKYGVVNQLLGFIGIDAVNWLGVPAYAFATIIFWDIWQWTPFCALVFLAGLTTVPMEIEEAARLETKSWWTVLRHIQLPFLVPGLTAVLILRTADTLKQFDMVFTMTRGGPGSSTELISLLIQRIGFRAFDQGLASAQAVVLLVITIVLSRLYIRIFYREV</sequence>
<accession>A0ABV6D6B7</accession>
<keyword evidence="2 7" id="KW-0813">Transport</keyword>
<dbReference type="InterPro" id="IPR000515">
    <property type="entry name" value="MetI-like"/>
</dbReference>
<dbReference type="Gene3D" id="1.10.3720.10">
    <property type="entry name" value="MetI-like"/>
    <property type="match status" value="1"/>
</dbReference>
<dbReference type="PANTHER" id="PTHR43005">
    <property type="entry name" value="BLR7065 PROTEIN"/>
    <property type="match status" value="1"/>
</dbReference>
<evidence type="ECO:0000256" key="5">
    <source>
        <dbReference type="ARBA" id="ARBA00022989"/>
    </source>
</evidence>
<feature type="transmembrane region" description="Helical" evidence="7">
    <location>
        <begin position="291"/>
        <end position="311"/>
    </location>
</feature>
<dbReference type="RefSeq" id="WP_261521426.1">
    <property type="nucleotide sequence ID" value="NZ_JAODNW010000018.1"/>
</dbReference>
<feature type="transmembrane region" description="Helical" evidence="7">
    <location>
        <begin position="233"/>
        <end position="251"/>
    </location>
</feature>
<name>A0ABV6D6B7_9HYPH</name>
<feature type="transmembrane region" description="Helical" evidence="7">
    <location>
        <begin position="73"/>
        <end position="93"/>
    </location>
</feature>
<dbReference type="Proteomes" id="UP001589755">
    <property type="component" value="Unassembled WGS sequence"/>
</dbReference>
<keyword evidence="4 7" id="KW-0812">Transmembrane</keyword>
<comment type="caution">
    <text evidence="9">The sequence shown here is derived from an EMBL/GenBank/DDBJ whole genome shotgun (WGS) entry which is preliminary data.</text>
</comment>
<feature type="transmembrane region" description="Helical" evidence="7">
    <location>
        <begin position="166"/>
        <end position="190"/>
    </location>
</feature>
<dbReference type="PROSITE" id="PS50928">
    <property type="entry name" value="ABC_TM1"/>
    <property type="match status" value="1"/>
</dbReference>
<evidence type="ECO:0000256" key="4">
    <source>
        <dbReference type="ARBA" id="ARBA00022692"/>
    </source>
</evidence>
<dbReference type="PANTHER" id="PTHR43005:SF1">
    <property type="entry name" value="SPERMIDINE_PUTRESCINE TRANSPORT SYSTEM PERMEASE PROTEIN"/>
    <property type="match status" value="1"/>
</dbReference>
<evidence type="ECO:0000256" key="7">
    <source>
        <dbReference type="RuleBase" id="RU363032"/>
    </source>
</evidence>
<keyword evidence="3" id="KW-1003">Cell membrane</keyword>
<feature type="transmembrane region" description="Helical" evidence="7">
    <location>
        <begin position="196"/>
        <end position="213"/>
    </location>
</feature>
<gene>
    <name evidence="9" type="ORF">ACFFJ2_07235</name>
</gene>
<evidence type="ECO:0000256" key="6">
    <source>
        <dbReference type="ARBA" id="ARBA00023136"/>
    </source>
</evidence>
<dbReference type="SUPFAM" id="SSF161098">
    <property type="entry name" value="MetI-like"/>
    <property type="match status" value="1"/>
</dbReference>
<feature type="transmembrane region" description="Helical" evidence="7">
    <location>
        <begin position="40"/>
        <end position="61"/>
    </location>
</feature>
<evidence type="ECO:0000313" key="10">
    <source>
        <dbReference type="Proteomes" id="UP001589755"/>
    </source>
</evidence>
<feature type="transmembrane region" description="Helical" evidence="7">
    <location>
        <begin position="133"/>
        <end position="154"/>
    </location>
</feature>
<reference evidence="9 10" key="1">
    <citation type="submission" date="2024-09" db="EMBL/GenBank/DDBJ databases">
        <authorList>
            <person name="Sun Q."/>
            <person name="Mori K."/>
        </authorList>
    </citation>
    <scope>NUCLEOTIDE SEQUENCE [LARGE SCALE GENOMIC DNA]</scope>
    <source>
        <strain evidence="9 10">CCM 8543</strain>
    </source>
</reference>
<feature type="transmembrane region" description="Helical" evidence="7">
    <location>
        <begin position="100"/>
        <end position="121"/>
    </location>
</feature>
<comment type="subcellular location">
    <subcellularLocation>
        <location evidence="1 7">Cell membrane</location>
        <topology evidence="1 7">Multi-pass membrane protein</topology>
    </subcellularLocation>
</comment>
<organism evidence="9 10">
    <name type="scientific">Chelativorans intermedius</name>
    <dbReference type="NCBI Taxonomy" id="515947"/>
    <lineage>
        <taxon>Bacteria</taxon>
        <taxon>Pseudomonadati</taxon>
        <taxon>Pseudomonadota</taxon>
        <taxon>Alphaproteobacteria</taxon>
        <taxon>Hyphomicrobiales</taxon>
        <taxon>Phyllobacteriaceae</taxon>
        <taxon>Chelativorans</taxon>
    </lineage>
</organism>
<evidence type="ECO:0000256" key="1">
    <source>
        <dbReference type="ARBA" id="ARBA00004651"/>
    </source>
</evidence>
<protein>
    <submittedName>
        <fullName evidence="9">Carbohydrate ABC transporter permease</fullName>
    </submittedName>
</protein>
<dbReference type="Pfam" id="PF00528">
    <property type="entry name" value="BPD_transp_1"/>
    <property type="match status" value="1"/>
</dbReference>
<evidence type="ECO:0000256" key="2">
    <source>
        <dbReference type="ARBA" id="ARBA00022448"/>
    </source>
</evidence>
<keyword evidence="5 7" id="KW-1133">Transmembrane helix</keyword>
<keyword evidence="6 7" id="KW-0472">Membrane</keyword>
<proteinExistence type="inferred from homology"/>
<comment type="similarity">
    <text evidence="7">Belongs to the binding-protein-dependent transport system permease family.</text>
</comment>
<keyword evidence="10" id="KW-1185">Reference proteome</keyword>